<proteinExistence type="predicted"/>
<dbReference type="InterPro" id="IPR006522">
    <property type="entry name" value="Phage_virion_morphogenesis"/>
</dbReference>
<dbReference type="RefSeq" id="WP_198874650.1">
    <property type="nucleotide sequence ID" value="NZ_JAEKMH010000001.1"/>
</dbReference>
<keyword evidence="2" id="KW-1185">Reference proteome</keyword>
<dbReference type="AlphaFoldDB" id="A0A934IMI6"/>
<gene>
    <name evidence="1" type="ORF">JEQ47_01655</name>
</gene>
<protein>
    <submittedName>
        <fullName evidence="1">Phage virion morphogenesis protein</fullName>
    </submittedName>
</protein>
<accession>A0A934IMI6</accession>
<evidence type="ECO:0000313" key="1">
    <source>
        <dbReference type="EMBL" id="MBJ3783413.1"/>
    </source>
</evidence>
<comment type="caution">
    <text evidence="1">The sequence shown here is derived from an EMBL/GenBank/DDBJ whole genome shotgun (WGS) entry which is preliminary data.</text>
</comment>
<dbReference type="NCBIfam" id="TIGR01635">
    <property type="entry name" value="tail_comp_S"/>
    <property type="match status" value="1"/>
</dbReference>
<sequence length="194" mass="21492">MAGVSFSLDDKEAQEALAQLERAAANPEGAYHAIGAHFVFSTQRNIEQETAPDGQKWRPLSPRTAAKRIGRGRAARRRGYNHILRVTARLYQSISYGVVPSGVEWGSNLVYARIHQLGGTIDMKPRTGTVSMRNIRKRGNRFVRAGSKGAESRVVQIRGHQVRIPARPFLGISAYDRQAIPEIVADHLRQEAGL</sequence>
<evidence type="ECO:0000313" key="2">
    <source>
        <dbReference type="Proteomes" id="UP000602124"/>
    </source>
</evidence>
<organism evidence="1 2">
    <name type="scientific">Devosia sediminis</name>
    <dbReference type="NCBI Taxonomy" id="2798801"/>
    <lineage>
        <taxon>Bacteria</taxon>
        <taxon>Pseudomonadati</taxon>
        <taxon>Pseudomonadota</taxon>
        <taxon>Alphaproteobacteria</taxon>
        <taxon>Hyphomicrobiales</taxon>
        <taxon>Devosiaceae</taxon>
        <taxon>Devosia</taxon>
    </lineage>
</organism>
<dbReference type="Pfam" id="PF05069">
    <property type="entry name" value="Phage_tail_S"/>
    <property type="match status" value="1"/>
</dbReference>
<dbReference type="Proteomes" id="UP000602124">
    <property type="component" value="Unassembled WGS sequence"/>
</dbReference>
<reference evidence="1" key="1">
    <citation type="submission" date="2020-12" db="EMBL/GenBank/DDBJ databases">
        <title>Devosia sp. MSA67 isolated from Mo River.</title>
        <authorList>
            <person name="Ma F."/>
            <person name="Zi Z."/>
        </authorList>
    </citation>
    <scope>NUCLEOTIDE SEQUENCE</scope>
    <source>
        <strain evidence="1">MSA67</strain>
    </source>
</reference>
<dbReference type="EMBL" id="JAEKMH010000001">
    <property type="protein sequence ID" value="MBJ3783413.1"/>
    <property type="molecule type" value="Genomic_DNA"/>
</dbReference>
<name>A0A934IMI6_9HYPH</name>